<dbReference type="GO" id="GO:0008270">
    <property type="term" value="F:zinc ion binding"/>
    <property type="evidence" value="ECO:0007669"/>
    <property type="project" value="UniProtKB-KW"/>
</dbReference>
<dbReference type="PROSITE" id="PS50157">
    <property type="entry name" value="ZINC_FINGER_C2H2_2"/>
    <property type="match status" value="3"/>
</dbReference>
<reference evidence="8" key="1">
    <citation type="submission" date="2015-01" db="EMBL/GenBank/DDBJ databases">
        <title>The Genome Sequence of Cladophialophora bantiana CBS 173.52.</title>
        <authorList>
            <consortium name="The Broad Institute Genomics Platform"/>
            <person name="Cuomo C."/>
            <person name="de Hoog S."/>
            <person name="Gorbushina A."/>
            <person name="Stielow B."/>
            <person name="Teixiera M."/>
            <person name="Abouelleil A."/>
            <person name="Chapman S.B."/>
            <person name="Priest M."/>
            <person name="Young S.K."/>
            <person name="Wortman J."/>
            <person name="Nusbaum C."/>
            <person name="Birren B."/>
        </authorList>
    </citation>
    <scope>NUCLEOTIDE SEQUENCE [LARGE SCALE GENOMIC DNA]</scope>
    <source>
        <strain evidence="8">CBS 173.52</strain>
    </source>
</reference>
<proteinExistence type="predicted"/>
<name>A0A0D2IN47_CLAB1</name>
<dbReference type="GO" id="GO:0005634">
    <property type="term" value="C:nucleus"/>
    <property type="evidence" value="ECO:0007669"/>
    <property type="project" value="TreeGrafter"/>
</dbReference>
<evidence type="ECO:0000256" key="6">
    <source>
        <dbReference type="SAM" id="MobiDB-lite"/>
    </source>
</evidence>
<evidence type="ECO:0000313" key="9">
    <source>
        <dbReference type="Proteomes" id="UP000053789"/>
    </source>
</evidence>
<dbReference type="VEuPathDB" id="FungiDB:Z519_01803"/>
<organism evidence="8 9">
    <name type="scientific">Cladophialophora bantiana (strain ATCC 10958 / CBS 173.52 / CDC B-1940 / NIH 8579)</name>
    <name type="common">Xylohypha bantiana</name>
    <dbReference type="NCBI Taxonomy" id="1442370"/>
    <lineage>
        <taxon>Eukaryota</taxon>
        <taxon>Fungi</taxon>
        <taxon>Dikarya</taxon>
        <taxon>Ascomycota</taxon>
        <taxon>Pezizomycotina</taxon>
        <taxon>Eurotiomycetes</taxon>
        <taxon>Chaetothyriomycetidae</taxon>
        <taxon>Chaetothyriales</taxon>
        <taxon>Herpotrichiellaceae</taxon>
        <taxon>Cladophialophora</taxon>
    </lineage>
</organism>
<dbReference type="HOGENOM" id="CLU_053165_0_0_1"/>
<dbReference type="PANTHER" id="PTHR24409:SF295">
    <property type="entry name" value="AZ2-RELATED"/>
    <property type="match status" value="1"/>
</dbReference>
<dbReference type="InterPro" id="IPR013087">
    <property type="entry name" value="Znf_C2H2_type"/>
</dbReference>
<feature type="domain" description="C2H2-type" evidence="7">
    <location>
        <begin position="230"/>
        <end position="257"/>
    </location>
</feature>
<sequence>MDMLGPSFGNHMFPSFVPSCIDPSCAGPRFDSGPSTSHPDLYVPDQEQGAAAAFGIDSNGLDGFCALNSRDGRVFSQSWQVCYRSVPATTLRNAVTQPHITHTASSFAAWSPRCTSTTCYSSEASPSAGWDETGGHNYSTLMPGLLAQSDYSPAGETGHTPPEEPRLKKKRVRVPPVNCPVFDKILDKPALLREHMREHSDQVKCSRCDQTFPGAENLAIHMKMHEAGRHVCQSCSKVFSKRANYRRHLKCHDENRPKNKCPKKGCDKEYAFAGCLNRHIKSHYADYRCGDCDKQFNRADLRDRHQGKHCQKARERRAAEESSSLPPPVGRLEPLQDYQTHGLTQLCMPMQMQVQAQNLAMHQQPNTLTQGLTPEHPSQVPISTPAGVLQKPTVRMGQQLFVSGSRDGGYTGYGI</sequence>
<dbReference type="EMBL" id="KN846981">
    <property type="protein sequence ID" value="KIW98219.1"/>
    <property type="molecule type" value="Genomic_DNA"/>
</dbReference>
<evidence type="ECO:0000256" key="5">
    <source>
        <dbReference type="PROSITE-ProRule" id="PRU00042"/>
    </source>
</evidence>
<feature type="region of interest" description="Disordered" evidence="6">
    <location>
        <begin position="149"/>
        <end position="171"/>
    </location>
</feature>
<keyword evidence="4" id="KW-0862">Zinc</keyword>
<dbReference type="OrthoDB" id="4748970at2759"/>
<feature type="domain" description="C2H2-type" evidence="7">
    <location>
        <begin position="203"/>
        <end position="230"/>
    </location>
</feature>
<dbReference type="Gene3D" id="3.30.160.60">
    <property type="entry name" value="Classic Zinc Finger"/>
    <property type="match status" value="2"/>
</dbReference>
<dbReference type="RefSeq" id="XP_016624888.1">
    <property type="nucleotide sequence ID" value="XM_016759560.1"/>
</dbReference>
<dbReference type="Proteomes" id="UP000053789">
    <property type="component" value="Unassembled WGS sequence"/>
</dbReference>
<keyword evidence="1" id="KW-0479">Metal-binding</keyword>
<dbReference type="GO" id="GO:0000977">
    <property type="term" value="F:RNA polymerase II transcription regulatory region sequence-specific DNA binding"/>
    <property type="evidence" value="ECO:0007669"/>
    <property type="project" value="TreeGrafter"/>
</dbReference>
<feature type="region of interest" description="Disordered" evidence="6">
    <location>
        <begin position="303"/>
        <end position="331"/>
    </location>
</feature>
<keyword evidence="9" id="KW-1185">Reference proteome</keyword>
<keyword evidence="3 5" id="KW-0863">Zinc-finger</keyword>
<evidence type="ECO:0000256" key="1">
    <source>
        <dbReference type="ARBA" id="ARBA00022723"/>
    </source>
</evidence>
<gene>
    <name evidence="8" type="ORF">Z519_01803</name>
</gene>
<dbReference type="SMART" id="SM00355">
    <property type="entry name" value="ZnF_C2H2"/>
    <property type="match status" value="5"/>
</dbReference>
<protein>
    <recommendedName>
        <fullName evidence="7">C2H2-type domain-containing protein</fullName>
    </recommendedName>
</protein>
<keyword evidence="2" id="KW-0677">Repeat</keyword>
<dbReference type="GeneID" id="27694731"/>
<evidence type="ECO:0000259" key="7">
    <source>
        <dbReference type="PROSITE" id="PS50157"/>
    </source>
</evidence>
<dbReference type="InterPro" id="IPR036236">
    <property type="entry name" value="Znf_C2H2_sf"/>
</dbReference>
<evidence type="ECO:0000256" key="3">
    <source>
        <dbReference type="ARBA" id="ARBA00022771"/>
    </source>
</evidence>
<accession>A0A0D2IN47</accession>
<dbReference type="PANTHER" id="PTHR24409">
    <property type="entry name" value="ZINC FINGER PROTEIN 142"/>
    <property type="match status" value="1"/>
</dbReference>
<evidence type="ECO:0000256" key="2">
    <source>
        <dbReference type="ARBA" id="ARBA00022737"/>
    </source>
</evidence>
<dbReference type="PROSITE" id="PS00028">
    <property type="entry name" value="ZINC_FINGER_C2H2_1"/>
    <property type="match status" value="4"/>
</dbReference>
<evidence type="ECO:0000313" key="8">
    <source>
        <dbReference type="EMBL" id="KIW98219.1"/>
    </source>
</evidence>
<dbReference type="Pfam" id="PF00096">
    <property type="entry name" value="zf-C2H2"/>
    <property type="match status" value="2"/>
</dbReference>
<dbReference type="SUPFAM" id="SSF57667">
    <property type="entry name" value="beta-beta-alpha zinc fingers"/>
    <property type="match status" value="2"/>
</dbReference>
<dbReference type="AlphaFoldDB" id="A0A0D2IN47"/>
<evidence type="ECO:0000256" key="4">
    <source>
        <dbReference type="ARBA" id="ARBA00022833"/>
    </source>
</evidence>
<dbReference type="GO" id="GO:0000981">
    <property type="term" value="F:DNA-binding transcription factor activity, RNA polymerase II-specific"/>
    <property type="evidence" value="ECO:0007669"/>
    <property type="project" value="TreeGrafter"/>
</dbReference>
<feature type="domain" description="C2H2-type" evidence="7">
    <location>
        <begin position="287"/>
        <end position="314"/>
    </location>
</feature>